<feature type="modified residue" description="4-aspartylphosphate" evidence="2">
    <location>
        <position position="51"/>
    </location>
</feature>
<keyword evidence="1 2" id="KW-0597">Phosphoprotein</keyword>
<protein>
    <submittedName>
        <fullName evidence="4">Response regulator</fullName>
    </submittedName>
</protein>
<dbReference type="EMBL" id="JBBHJY010000005">
    <property type="protein sequence ID" value="MEJ6010555.1"/>
    <property type="molecule type" value="Genomic_DNA"/>
</dbReference>
<keyword evidence="5" id="KW-1185">Reference proteome</keyword>
<dbReference type="InterPro" id="IPR011006">
    <property type="entry name" value="CheY-like_superfamily"/>
</dbReference>
<evidence type="ECO:0000256" key="2">
    <source>
        <dbReference type="PROSITE-ProRule" id="PRU00169"/>
    </source>
</evidence>
<dbReference type="InterPro" id="IPR001789">
    <property type="entry name" value="Sig_transdc_resp-reg_receiver"/>
</dbReference>
<dbReference type="PANTHER" id="PTHR44591">
    <property type="entry name" value="STRESS RESPONSE REGULATOR PROTEIN 1"/>
    <property type="match status" value="1"/>
</dbReference>
<proteinExistence type="predicted"/>
<dbReference type="Proteomes" id="UP001379235">
    <property type="component" value="Unassembled WGS sequence"/>
</dbReference>
<evidence type="ECO:0000259" key="3">
    <source>
        <dbReference type="PROSITE" id="PS50110"/>
    </source>
</evidence>
<gene>
    <name evidence="4" type="ORF">WG900_11580</name>
</gene>
<comment type="caution">
    <text evidence="4">The sequence shown here is derived from an EMBL/GenBank/DDBJ whole genome shotgun (WGS) entry which is preliminary data.</text>
</comment>
<reference evidence="4 5" key="1">
    <citation type="submission" date="2024-03" db="EMBL/GenBank/DDBJ databases">
        <authorList>
            <person name="Jo J.-H."/>
        </authorList>
    </citation>
    <scope>NUCLEOTIDE SEQUENCE [LARGE SCALE GENOMIC DNA]</scope>
    <source>
        <strain evidence="4 5">AS3R-12</strain>
    </source>
</reference>
<dbReference type="RefSeq" id="WP_339967268.1">
    <property type="nucleotide sequence ID" value="NZ_JBBHJY010000005.1"/>
</dbReference>
<dbReference type="Gene3D" id="3.40.50.2300">
    <property type="match status" value="1"/>
</dbReference>
<evidence type="ECO:0000313" key="4">
    <source>
        <dbReference type="EMBL" id="MEJ6010555.1"/>
    </source>
</evidence>
<dbReference type="SUPFAM" id="SSF52172">
    <property type="entry name" value="CheY-like"/>
    <property type="match status" value="1"/>
</dbReference>
<organism evidence="4 5">
    <name type="scientific">Novosphingobium aquae</name>
    <dbReference type="NCBI Taxonomy" id="3133435"/>
    <lineage>
        <taxon>Bacteria</taxon>
        <taxon>Pseudomonadati</taxon>
        <taxon>Pseudomonadota</taxon>
        <taxon>Alphaproteobacteria</taxon>
        <taxon>Sphingomonadales</taxon>
        <taxon>Sphingomonadaceae</taxon>
        <taxon>Novosphingobium</taxon>
    </lineage>
</organism>
<name>A0ABU8S9M9_9SPHN</name>
<evidence type="ECO:0000256" key="1">
    <source>
        <dbReference type="ARBA" id="ARBA00022553"/>
    </source>
</evidence>
<dbReference type="PROSITE" id="PS50110">
    <property type="entry name" value="RESPONSE_REGULATORY"/>
    <property type="match status" value="1"/>
</dbReference>
<evidence type="ECO:0000313" key="5">
    <source>
        <dbReference type="Proteomes" id="UP001379235"/>
    </source>
</evidence>
<dbReference type="Pfam" id="PF00072">
    <property type="entry name" value="Response_reg"/>
    <property type="match status" value="1"/>
</dbReference>
<accession>A0ABU8S9M9</accession>
<sequence length="126" mass="13289">MRDILIVEDELLVALDLEDILTSGGFDVLGIVADRKGADSIQRAPVVALVDLNLRDGPTGNEVARALASQFGTRIIFVTANPAQITDPPATAIGYVQKPFRPDVVVSAVEAAIAGNHPPKGVHKLN</sequence>
<dbReference type="InterPro" id="IPR050595">
    <property type="entry name" value="Bact_response_regulator"/>
</dbReference>
<dbReference type="PANTHER" id="PTHR44591:SF24">
    <property type="entry name" value="PROTEIN-GLUTAMATE METHYLESTERASE_PROTEIN-GLUTAMINE GLUTAMINASE 1"/>
    <property type="match status" value="1"/>
</dbReference>
<feature type="domain" description="Response regulatory" evidence="3">
    <location>
        <begin position="3"/>
        <end position="113"/>
    </location>
</feature>
<dbReference type="SMART" id="SM00448">
    <property type="entry name" value="REC"/>
    <property type="match status" value="1"/>
</dbReference>